<reference evidence="2 3" key="1">
    <citation type="submission" date="2019-07" db="EMBL/GenBank/DDBJ databases">
        <authorList>
            <person name="Hibberd C M."/>
            <person name="Gehrig L. J."/>
            <person name="Chang H.-W."/>
            <person name="Venkatesh S."/>
        </authorList>
    </citation>
    <scope>NUCLEOTIDE SEQUENCE [LARGE SCALE GENOMIC DNA]</scope>
    <source>
        <strain evidence="2">Blautia_luti_SSTS_Bg7063</strain>
    </source>
</reference>
<dbReference type="AlphaFoldDB" id="A0A564W8B3"/>
<sequence length="83" mass="9445">MFQIVYSKKALKFLKKQDIPTRKRIVAAIDRLPAEGDIKKLQGVNGYRLRVGTFRVLFDVNGIIIDIIDIIDIGNRGQIYKGV</sequence>
<dbReference type="InterPro" id="IPR035093">
    <property type="entry name" value="RelE/ParE_toxin_dom_sf"/>
</dbReference>
<evidence type="ECO:0000313" key="2">
    <source>
        <dbReference type="EMBL" id="VUX40818.1"/>
    </source>
</evidence>
<accession>A0A564W8B3</accession>
<gene>
    <name evidence="2" type="ORF">RSSSTS7063_01429</name>
</gene>
<dbReference type="PANTHER" id="PTHR38813">
    <property type="match status" value="1"/>
</dbReference>
<keyword evidence="1" id="KW-1277">Toxin-antitoxin system</keyword>
<evidence type="ECO:0000313" key="3">
    <source>
        <dbReference type="Proteomes" id="UP000408482"/>
    </source>
</evidence>
<dbReference type="Gene3D" id="3.30.2310.20">
    <property type="entry name" value="RelE-like"/>
    <property type="match status" value="1"/>
</dbReference>
<dbReference type="RefSeq" id="WP_144095673.1">
    <property type="nucleotide sequence ID" value="NZ_CABHMX010000089.1"/>
</dbReference>
<dbReference type="PANTHER" id="PTHR38813:SF1">
    <property type="entry name" value="TOXIN RELE1-RELATED"/>
    <property type="match status" value="1"/>
</dbReference>
<protein>
    <recommendedName>
        <fullName evidence="4">Plasmid stabilization system protein</fullName>
    </recommendedName>
</protein>
<dbReference type="EMBL" id="CABHNW010000173">
    <property type="protein sequence ID" value="VUX40818.1"/>
    <property type="molecule type" value="Genomic_DNA"/>
</dbReference>
<dbReference type="InterPro" id="IPR007712">
    <property type="entry name" value="RelE/ParE_toxin"/>
</dbReference>
<dbReference type="SUPFAM" id="SSF143011">
    <property type="entry name" value="RelE-like"/>
    <property type="match status" value="1"/>
</dbReference>
<evidence type="ECO:0000256" key="1">
    <source>
        <dbReference type="ARBA" id="ARBA00022649"/>
    </source>
</evidence>
<dbReference type="Pfam" id="PF05016">
    <property type="entry name" value="ParE_toxin"/>
    <property type="match status" value="1"/>
</dbReference>
<organism evidence="2 3">
    <name type="scientific">Blautia luti</name>
    <dbReference type="NCBI Taxonomy" id="89014"/>
    <lineage>
        <taxon>Bacteria</taxon>
        <taxon>Bacillati</taxon>
        <taxon>Bacillota</taxon>
        <taxon>Clostridia</taxon>
        <taxon>Lachnospirales</taxon>
        <taxon>Lachnospiraceae</taxon>
        <taxon>Blautia</taxon>
    </lineage>
</organism>
<name>A0A564W8B3_9FIRM</name>
<proteinExistence type="predicted"/>
<dbReference type="InterPro" id="IPR052747">
    <property type="entry name" value="TA_system_RelE_toxin"/>
</dbReference>
<keyword evidence="3" id="KW-1185">Reference proteome</keyword>
<evidence type="ECO:0008006" key="4">
    <source>
        <dbReference type="Google" id="ProtNLM"/>
    </source>
</evidence>
<dbReference type="Proteomes" id="UP000408482">
    <property type="component" value="Unassembled WGS sequence"/>
</dbReference>